<dbReference type="Proteomes" id="UP001055553">
    <property type="component" value="Chromosome"/>
</dbReference>
<evidence type="ECO:0000256" key="4">
    <source>
        <dbReference type="ARBA" id="ARBA00022980"/>
    </source>
</evidence>
<dbReference type="HAMAP" id="MF_00777">
    <property type="entry name" value="Ribosomal_eS31"/>
    <property type="match status" value="1"/>
</dbReference>
<dbReference type="GO" id="GO:0003735">
    <property type="term" value="F:structural constituent of ribosome"/>
    <property type="evidence" value="ECO:0007669"/>
    <property type="project" value="InterPro"/>
</dbReference>
<comment type="similarity">
    <text evidence="6">Belongs to the eukaryotic ribosomal protein eS31 family.</text>
</comment>
<dbReference type="InterPro" id="IPR011332">
    <property type="entry name" value="Ribosomal_zn-bd"/>
</dbReference>
<dbReference type="AlphaFoldDB" id="A0A915WR82"/>
<feature type="binding site" evidence="6">
    <location>
        <position position="42"/>
    </location>
    <ligand>
        <name>Zn(2+)</name>
        <dbReference type="ChEBI" id="CHEBI:29105"/>
    </ligand>
</feature>
<dbReference type="Pfam" id="PF01599">
    <property type="entry name" value="Ribosomal_S27"/>
    <property type="match status" value="1"/>
</dbReference>
<dbReference type="KEGG" id="naer:MJ1_0098"/>
<feature type="domain" description="Small ribosomal subunit protein eS31" evidence="7">
    <location>
        <begin position="8"/>
        <end position="48"/>
    </location>
</feature>
<name>A0A915WR82_9ARCH</name>
<dbReference type="GO" id="GO:1990904">
    <property type="term" value="C:ribonucleoprotein complex"/>
    <property type="evidence" value="ECO:0007669"/>
    <property type="project" value="UniProtKB-KW"/>
</dbReference>
<evidence type="ECO:0000313" key="8">
    <source>
        <dbReference type="EMBL" id="BBL45273.1"/>
    </source>
</evidence>
<protein>
    <recommendedName>
        <fullName evidence="6">Small ribosomal subunit protein eS31</fullName>
    </recommendedName>
</protein>
<dbReference type="GO" id="GO:0005840">
    <property type="term" value="C:ribosome"/>
    <property type="evidence" value="ECO:0007669"/>
    <property type="project" value="UniProtKB-KW"/>
</dbReference>
<feature type="binding site" evidence="6">
    <location>
        <position position="29"/>
    </location>
    <ligand>
        <name>Zn(2+)</name>
        <dbReference type="ChEBI" id="CHEBI:29105"/>
    </ligand>
</feature>
<dbReference type="EMBL" id="AP019769">
    <property type="protein sequence ID" value="BBL45273.1"/>
    <property type="molecule type" value="Genomic_DNA"/>
</dbReference>
<dbReference type="GO" id="GO:0006412">
    <property type="term" value="P:translation"/>
    <property type="evidence" value="ECO:0007669"/>
    <property type="project" value="UniProtKB-UniRule"/>
</dbReference>
<sequence length="66" mass="7782">MSEKELSVMKLYRLESGRVERIKKICPKCGRFMADHKDRYTCGYCSYTEFKENKDQKILDGIGIKI</sequence>
<evidence type="ECO:0000313" key="9">
    <source>
        <dbReference type="Proteomes" id="UP001055553"/>
    </source>
</evidence>
<evidence type="ECO:0000256" key="3">
    <source>
        <dbReference type="ARBA" id="ARBA00022833"/>
    </source>
</evidence>
<reference evidence="9" key="1">
    <citation type="journal article" date="2022" name="Int. J. Syst. Evol. Microbiol.">
        <title>Nanobdella aerobiophila gen. nov., sp. nov., a thermoacidophilic, obligate ectosymbiotic archaeon, and proposal of Nanobdellaceae fam. nov., Nanobdellales ord. nov. and Nanobdellia class. nov.</title>
        <authorList>
            <person name="Kato S."/>
            <person name="Ogasawara A."/>
            <person name="Itoh T."/>
            <person name="Sakai H.D."/>
            <person name="Shimizu M."/>
            <person name="Yuki M."/>
            <person name="Kaneko M."/>
            <person name="Takashina T."/>
            <person name="Ohkuma M."/>
        </authorList>
    </citation>
    <scope>NUCLEOTIDE SEQUENCE [LARGE SCALE GENOMIC DNA]</scope>
    <source>
        <strain evidence="9">MJ1</strain>
    </source>
</reference>
<dbReference type="GO" id="GO:0008270">
    <property type="term" value="F:zinc ion binding"/>
    <property type="evidence" value="ECO:0007669"/>
    <property type="project" value="UniProtKB-UniRule"/>
</dbReference>
<dbReference type="RefSeq" id="WP_258393312.1">
    <property type="nucleotide sequence ID" value="NZ_AP019769.1"/>
</dbReference>
<keyword evidence="2 6" id="KW-0863">Zinc-finger</keyword>
<comment type="cofactor">
    <cofactor evidence="6">
        <name>Zn(2+)</name>
        <dbReference type="ChEBI" id="CHEBI:29105"/>
    </cofactor>
    <text evidence="6">Binds 1 zinc ion per subunit.</text>
</comment>
<dbReference type="Gene3D" id="6.20.50.180">
    <property type="match status" value="1"/>
</dbReference>
<comment type="caution">
    <text evidence="6">Lacks conserved residue(s) required for the propagation of feature annotation.</text>
</comment>
<gene>
    <name evidence="6" type="primary">rps27ae</name>
    <name evidence="8" type="ORF">MJ1_0098</name>
</gene>
<accession>A0A915WR82</accession>
<keyword evidence="3 6" id="KW-0862">Zinc</keyword>
<proteinExistence type="inferred from homology"/>
<keyword evidence="9" id="KW-1185">Reference proteome</keyword>
<evidence type="ECO:0000259" key="7">
    <source>
        <dbReference type="SMART" id="SM01402"/>
    </source>
</evidence>
<keyword evidence="4 6" id="KW-0689">Ribosomal protein</keyword>
<evidence type="ECO:0000256" key="6">
    <source>
        <dbReference type="HAMAP-Rule" id="MF_00777"/>
    </source>
</evidence>
<evidence type="ECO:0000256" key="1">
    <source>
        <dbReference type="ARBA" id="ARBA00022723"/>
    </source>
</evidence>
<dbReference type="NCBIfam" id="NF001669">
    <property type="entry name" value="PRK00432.1"/>
    <property type="match status" value="1"/>
</dbReference>
<comment type="subunit">
    <text evidence="6">Part of the 30S ribosomal subunit.</text>
</comment>
<dbReference type="InterPro" id="IPR022845">
    <property type="entry name" value="Ribosomal_eS31_arc"/>
</dbReference>
<dbReference type="GeneID" id="74568049"/>
<dbReference type="SUPFAM" id="SSF57829">
    <property type="entry name" value="Zn-binding ribosomal proteins"/>
    <property type="match status" value="1"/>
</dbReference>
<feature type="binding site" evidence="6">
    <location>
        <position position="45"/>
    </location>
    <ligand>
        <name>Zn(2+)</name>
        <dbReference type="ChEBI" id="CHEBI:29105"/>
    </ligand>
</feature>
<dbReference type="InterPro" id="IPR002906">
    <property type="entry name" value="Ribosomal_eS31"/>
</dbReference>
<dbReference type="SMART" id="SM01402">
    <property type="entry name" value="Ribosomal_S27"/>
    <property type="match status" value="1"/>
</dbReference>
<feature type="binding site" evidence="6">
    <location>
        <position position="26"/>
    </location>
    <ligand>
        <name>Zn(2+)</name>
        <dbReference type="ChEBI" id="CHEBI:29105"/>
    </ligand>
</feature>
<evidence type="ECO:0000256" key="5">
    <source>
        <dbReference type="ARBA" id="ARBA00023274"/>
    </source>
</evidence>
<organism evidence="8 9">
    <name type="scientific">Nanobdella aerobiophila</name>
    <dbReference type="NCBI Taxonomy" id="2586965"/>
    <lineage>
        <taxon>Archaea</taxon>
        <taxon>Nanobdellota</taxon>
        <taxon>Nanobdellia</taxon>
        <taxon>Nanobdellales</taxon>
        <taxon>Nanobdellaceae</taxon>
        <taxon>Nanobdella</taxon>
    </lineage>
</organism>
<keyword evidence="1 6" id="KW-0479">Metal-binding</keyword>
<keyword evidence="5 6" id="KW-0687">Ribonucleoprotein</keyword>
<evidence type="ECO:0000256" key="2">
    <source>
        <dbReference type="ARBA" id="ARBA00022771"/>
    </source>
</evidence>